<dbReference type="SUPFAM" id="SSF56091">
    <property type="entry name" value="DNA ligase/mRNA capping enzyme, catalytic domain"/>
    <property type="match status" value="1"/>
</dbReference>
<keyword evidence="6" id="KW-0234">DNA repair</keyword>
<dbReference type="EMBL" id="CP047593">
    <property type="protein sequence ID" value="QHI68973.1"/>
    <property type="molecule type" value="Genomic_DNA"/>
</dbReference>
<dbReference type="SUPFAM" id="SSF50249">
    <property type="entry name" value="Nucleic acid-binding proteins"/>
    <property type="match status" value="1"/>
</dbReference>
<keyword evidence="8" id="KW-0732">Signal</keyword>
<organism evidence="10 11">
    <name type="scientific">Tichowtungia aerotolerans</name>
    <dbReference type="NCBI Taxonomy" id="2697043"/>
    <lineage>
        <taxon>Bacteria</taxon>
        <taxon>Pseudomonadati</taxon>
        <taxon>Kiritimatiellota</taxon>
        <taxon>Tichowtungiia</taxon>
        <taxon>Tichowtungiales</taxon>
        <taxon>Tichowtungiaceae</taxon>
        <taxon>Tichowtungia</taxon>
    </lineage>
</organism>
<keyword evidence="3" id="KW-0235">DNA replication</keyword>
<dbReference type="RefSeq" id="WP_160627815.1">
    <property type="nucleotide sequence ID" value="NZ_CP047593.1"/>
</dbReference>
<gene>
    <name evidence="10" type="ORF">GT409_05750</name>
</gene>
<proteinExistence type="predicted"/>
<evidence type="ECO:0000256" key="8">
    <source>
        <dbReference type="SAM" id="SignalP"/>
    </source>
</evidence>
<keyword evidence="2" id="KW-0436">Ligase</keyword>
<accession>A0A6P1M7F3</accession>
<dbReference type="GO" id="GO:0006281">
    <property type="term" value="P:DNA repair"/>
    <property type="evidence" value="ECO:0007669"/>
    <property type="project" value="UniProtKB-KW"/>
</dbReference>
<dbReference type="InterPro" id="IPR013840">
    <property type="entry name" value="DNAligase_N"/>
</dbReference>
<dbReference type="Proteomes" id="UP000464954">
    <property type="component" value="Chromosome"/>
</dbReference>
<name>A0A6P1M7F3_9BACT</name>
<comment type="catalytic activity">
    <reaction evidence="7">
        <text>NAD(+) + (deoxyribonucleotide)n-3'-hydroxyl + 5'-phospho-(deoxyribonucleotide)m = (deoxyribonucleotide)n+m + AMP + beta-nicotinamide D-nucleotide.</text>
        <dbReference type="EC" id="6.5.1.2"/>
    </reaction>
</comment>
<protein>
    <recommendedName>
        <fullName evidence="1">DNA ligase (NAD(+))</fullName>
        <ecNumber evidence="1">6.5.1.2</ecNumber>
    </recommendedName>
</protein>
<dbReference type="GO" id="GO:0003911">
    <property type="term" value="F:DNA ligase (NAD+) activity"/>
    <property type="evidence" value="ECO:0007669"/>
    <property type="project" value="UniProtKB-EC"/>
</dbReference>
<keyword evidence="4" id="KW-0227">DNA damage</keyword>
<dbReference type="EC" id="6.5.1.2" evidence="1"/>
<evidence type="ECO:0000313" key="10">
    <source>
        <dbReference type="EMBL" id="QHI68973.1"/>
    </source>
</evidence>
<dbReference type="AlphaFoldDB" id="A0A6P1M7F3"/>
<evidence type="ECO:0000256" key="2">
    <source>
        <dbReference type="ARBA" id="ARBA00022598"/>
    </source>
</evidence>
<dbReference type="InterPro" id="IPR012340">
    <property type="entry name" value="NA-bd_OB-fold"/>
</dbReference>
<dbReference type="InterPro" id="IPR013839">
    <property type="entry name" value="DNAligase_adenylation"/>
</dbReference>
<dbReference type="Pfam" id="PF03120">
    <property type="entry name" value="OB_DNA_ligase"/>
    <property type="match status" value="1"/>
</dbReference>
<feature type="signal peptide" evidence="8">
    <location>
        <begin position="1"/>
        <end position="17"/>
    </location>
</feature>
<dbReference type="SMART" id="SM00532">
    <property type="entry name" value="LIGANc"/>
    <property type="match status" value="1"/>
</dbReference>
<sequence length="410" mass="45012">MLRHVLFFLTMLYLACAAAPPAAEQQAQNLNAILRQADEAYYNKHESLMSDAAYDALREQYDRLITDYPELAKAPSVGAPPSSQDRIAHHSPVLSLQKAYSGEFVSGFLETCGHQHLYCVEPKLDGLTIVLRYHDGLLTRALTRGDGTAGTDVTAAVLASGAVPSALNNAPSRLEVRGEAFLPLPAFEKLNKRRKTCGKPPLKSPRNTAAGTLQMNDYVEIARRGLQIRIFELLASDTEPSTHTEALRQINALGLPVIESRTVPAADVPASIDLLNEQRPSFPFLTDGIVIRIDDRSVFKQLGRTAHHPRGALARKYRETPKETRLLNVEWTRGESGRLTPVAVFEPVEIDGATIQRASLHNQNYLRAMNLMIGDQIRVIRAGGSVPEVVSCNLSARTGSESEIPDPPKK</sequence>
<evidence type="ECO:0000313" key="11">
    <source>
        <dbReference type="Proteomes" id="UP000464954"/>
    </source>
</evidence>
<dbReference type="Gene3D" id="2.40.50.140">
    <property type="entry name" value="Nucleic acid-binding proteins"/>
    <property type="match status" value="1"/>
</dbReference>
<feature type="chain" id="PRO_5027079041" description="DNA ligase (NAD(+))" evidence="8">
    <location>
        <begin position="18"/>
        <end position="410"/>
    </location>
</feature>
<evidence type="ECO:0000256" key="6">
    <source>
        <dbReference type="ARBA" id="ARBA00023204"/>
    </source>
</evidence>
<dbReference type="Gene3D" id="1.10.287.610">
    <property type="entry name" value="Helix hairpin bin"/>
    <property type="match status" value="1"/>
</dbReference>
<evidence type="ECO:0000256" key="4">
    <source>
        <dbReference type="ARBA" id="ARBA00022763"/>
    </source>
</evidence>
<dbReference type="Gene3D" id="3.30.470.30">
    <property type="entry name" value="DNA ligase/mRNA capping enzyme"/>
    <property type="match status" value="1"/>
</dbReference>
<dbReference type="KEGG" id="taer:GT409_05750"/>
<dbReference type="Pfam" id="PF01653">
    <property type="entry name" value="DNA_ligase_aden"/>
    <property type="match status" value="1"/>
</dbReference>
<evidence type="ECO:0000256" key="3">
    <source>
        <dbReference type="ARBA" id="ARBA00022705"/>
    </source>
</evidence>
<evidence type="ECO:0000256" key="1">
    <source>
        <dbReference type="ARBA" id="ARBA00012722"/>
    </source>
</evidence>
<evidence type="ECO:0000259" key="9">
    <source>
        <dbReference type="SMART" id="SM00532"/>
    </source>
</evidence>
<keyword evidence="5" id="KW-0520">NAD</keyword>
<reference evidence="10 11" key="1">
    <citation type="submission" date="2020-01" db="EMBL/GenBank/DDBJ databases">
        <title>Ponticoccus aerotolerans gen. nov., sp. nov., an anaerobic bacterium and proposal of Ponticoccusceae fam. nov., Ponticoccusles ord. nov. and Ponticoccuse classis nov. in the phylum Kiritimatiellaeota.</title>
        <authorList>
            <person name="Zhou L.Y."/>
            <person name="Du Z.J."/>
        </authorList>
    </citation>
    <scope>NUCLEOTIDE SEQUENCE [LARGE SCALE GENOMIC DNA]</scope>
    <source>
        <strain evidence="10 11">S-5007</strain>
    </source>
</reference>
<evidence type="ECO:0000256" key="5">
    <source>
        <dbReference type="ARBA" id="ARBA00023027"/>
    </source>
</evidence>
<evidence type="ECO:0000256" key="7">
    <source>
        <dbReference type="ARBA" id="ARBA00034005"/>
    </source>
</evidence>
<keyword evidence="11" id="KW-1185">Reference proteome</keyword>
<dbReference type="InterPro" id="IPR004150">
    <property type="entry name" value="NAD_DNA_ligase_OB"/>
</dbReference>
<dbReference type="GO" id="GO:0006260">
    <property type="term" value="P:DNA replication"/>
    <property type="evidence" value="ECO:0007669"/>
    <property type="project" value="UniProtKB-KW"/>
</dbReference>
<feature type="domain" description="NAD-dependent DNA ligase N-terminal" evidence="9">
    <location>
        <begin position="22"/>
        <end position="410"/>
    </location>
</feature>